<evidence type="ECO:0000313" key="3">
    <source>
        <dbReference type="Proteomes" id="UP000017391"/>
    </source>
</evidence>
<dbReference type="AlphaFoldDB" id="A0ABC9UFU5"/>
<evidence type="ECO:0000256" key="1">
    <source>
        <dbReference type="SAM" id="Phobius"/>
    </source>
</evidence>
<keyword evidence="1" id="KW-0472">Membrane</keyword>
<dbReference type="EMBL" id="AYIP01000006">
    <property type="protein sequence ID" value="ESM34893.1"/>
    <property type="molecule type" value="Genomic_DNA"/>
</dbReference>
<comment type="caution">
    <text evidence="2">The sequence shown here is derived from an EMBL/GenBank/DDBJ whole genome shotgun (WGS) entry which is preliminary data.</text>
</comment>
<keyword evidence="1" id="KW-1133">Transmembrane helix</keyword>
<name>A0ABC9UFU5_ENTAS</name>
<keyword evidence="1" id="KW-0812">Transmembrane</keyword>
<dbReference type="InterPro" id="IPR011223">
    <property type="entry name" value="UCP028770"/>
</dbReference>
<gene>
    <name evidence="2" type="ORF">L402_01571</name>
</gene>
<sequence>MFLNYFALGVLIFVFLVLFYGIIAIHDIPYNMAKKRNHPHAG</sequence>
<protein>
    <submittedName>
        <fullName evidence="2">Inner membrane protein yiaW</fullName>
    </submittedName>
</protein>
<evidence type="ECO:0000313" key="2">
    <source>
        <dbReference type="EMBL" id="ESM34893.1"/>
    </source>
</evidence>
<reference evidence="3" key="1">
    <citation type="submission" date="2013-09" db="EMBL/GenBank/DDBJ databases">
        <title>The Genome Sequence of Enterobacter cloacae BWH 31.</title>
        <authorList>
            <consortium name="The Broad Institute Genomics Platform"/>
            <consortium name="The Broad Institute Genome Sequencing Center for Infectious Disease"/>
            <person name="Murphy C."/>
            <person name="Cosimi L."/>
            <person name="Cerqueira G."/>
            <person name="Feldgarden M."/>
            <person name="Hung D."/>
            <person name="Onderdonk A.B."/>
            <person name="Ferraro M.J."/>
            <person name="Hooper D."/>
            <person name="Dekker J."/>
            <person name="O'Brien T."/>
            <person name="Huang S."/>
            <person name="Quan V."/>
            <person name="Ernst C."/>
            <person name="Delaney M."/>
            <person name="DuBois A."/>
            <person name="Young S.K."/>
            <person name="Zeng Q."/>
            <person name="Gargeya S."/>
            <person name="Fitzgerald M."/>
            <person name="Abouelleil A."/>
            <person name="Alvarado L."/>
            <person name="Berlin A.M."/>
            <person name="Chapman S.B."/>
            <person name="Gainer-Dewar J."/>
            <person name="Goldberg J."/>
            <person name="Gnerre S."/>
            <person name="Griggs A."/>
            <person name="Gujja S."/>
            <person name="Hansen M."/>
            <person name="Howarth C."/>
            <person name="Imamovic A."/>
            <person name="Ireland A."/>
            <person name="Larimer J."/>
            <person name="McCowan C."/>
            <person name="Murphy C."/>
            <person name="Pearson M."/>
            <person name="Poon T.W."/>
            <person name="Priest M."/>
            <person name="Roberts A."/>
            <person name="Saif S."/>
            <person name="Shea T."/>
            <person name="Sykes S."/>
            <person name="Wortman J."/>
            <person name="Nusbaum C."/>
            <person name="Birren B."/>
        </authorList>
    </citation>
    <scope>NUCLEOTIDE SEQUENCE [LARGE SCALE GENOMIC DNA]</scope>
    <source>
        <strain evidence="3">BWH 31</strain>
    </source>
</reference>
<accession>A0ABC9UFU5</accession>
<dbReference type="Pfam" id="PF11742">
    <property type="entry name" value="DUF3302"/>
    <property type="match status" value="1"/>
</dbReference>
<feature type="transmembrane region" description="Helical" evidence="1">
    <location>
        <begin position="6"/>
        <end position="26"/>
    </location>
</feature>
<organism evidence="2 3">
    <name type="scientific">Enterobacter asburiae</name>
    <dbReference type="NCBI Taxonomy" id="61645"/>
    <lineage>
        <taxon>Bacteria</taxon>
        <taxon>Pseudomonadati</taxon>
        <taxon>Pseudomonadota</taxon>
        <taxon>Gammaproteobacteria</taxon>
        <taxon>Enterobacterales</taxon>
        <taxon>Enterobacteriaceae</taxon>
        <taxon>Enterobacter</taxon>
        <taxon>Enterobacter cloacae complex</taxon>
    </lineage>
</organism>
<dbReference type="Proteomes" id="UP000017391">
    <property type="component" value="Unassembled WGS sequence"/>
</dbReference>
<proteinExistence type="predicted"/>